<keyword evidence="1" id="KW-0812">Transmembrane</keyword>
<dbReference type="EMBL" id="JABBYL010000029">
    <property type="protein sequence ID" value="NMO09829.1"/>
    <property type="molecule type" value="Genomic_DNA"/>
</dbReference>
<keyword evidence="1" id="KW-1133">Transmembrane helix</keyword>
<gene>
    <name evidence="2" type="ORF">BK007_05930</name>
    <name evidence="3" type="ORF">BK009_07560</name>
    <name evidence="4" type="ORF">HG719_08335</name>
</gene>
<dbReference type="EMBL" id="CP017766">
    <property type="protein sequence ID" value="AUB55590.1"/>
    <property type="molecule type" value="Genomic_DNA"/>
</dbReference>
<dbReference type="GeneID" id="35122999"/>
<reference evidence="4 7" key="2">
    <citation type="submission" date="2020-04" db="EMBL/GenBank/DDBJ databases">
        <title>Draft genome of Methanobacterium subterraneum isolated from animal feces.</title>
        <authorList>
            <person name="Ouboter H.T."/>
            <person name="Berger S."/>
            <person name="Gungor E."/>
            <person name="Jetten M.S.M."/>
            <person name="Welte C.U."/>
        </authorList>
    </citation>
    <scope>NUCLEOTIDE SEQUENCE [LARGE SCALE GENOMIC DNA]</scope>
    <source>
        <strain evidence="4">HO_2020</strain>
    </source>
</reference>
<dbReference type="AlphaFoldDB" id="A0A2H4VR22"/>
<feature type="transmembrane region" description="Helical" evidence="1">
    <location>
        <begin position="194"/>
        <end position="213"/>
    </location>
</feature>
<sequence>MDIGEIISNSLSYPSQDWKKVLIYGILFLISFLIIPVFLVMGYFFRILKGSIAGFDELPDFDEWGDMLIDGLKIFVVQFVYFLIPAIVIFIGMWASLASLSVTDAGNMANPALFMGLMGGTAIIGIILAIILGLIASIAIANMALNNGEFGAAFRFSEILEQISMIGWGKYIVWYIVMIIVAMIGGIIAGLLNIIPIIGTVIAILVIYPYLYMFSARSLALLFGSSVEMESVE</sequence>
<dbReference type="Pfam" id="PF13197">
    <property type="entry name" value="DUF4013"/>
    <property type="match status" value="1"/>
</dbReference>
<evidence type="ECO:0000313" key="6">
    <source>
        <dbReference type="Proteomes" id="UP000232806"/>
    </source>
</evidence>
<keyword evidence="1" id="KW-0472">Membrane</keyword>
<accession>A0A2H4VR22</accession>
<evidence type="ECO:0000313" key="4">
    <source>
        <dbReference type="EMBL" id="NMO09829.1"/>
    </source>
</evidence>
<protein>
    <submittedName>
        <fullName evidence="4">DUF4013 domain-containing protein</fullName>
    </submittedName>
</protein>
<dbReference type="InterPro" id="IPR025098">
    <property type="entry name" value="DUF4013"/>
</dbReference>
<feature type="transmembrane region" description="Helical" evidence="1">
    <location>
        <begin position="166"/>
        <end position="188"/>
    </location>
</feature>
<feature type="transmembrane region" description="Helical" evidence="1">
    <location>
        <begin position="21"/>
        <end position="45"/>
    </location>
</feature>
<evidence type="ECO:0000256" key="1">
    <source>
        <dbReference type="SAM" id="Phobius"/>
    </source>
</evidence>
<evidence type="ECO:0000313" key="7">
    <source>
        <dbReference type="Proteomes" id="UP000591058"/>
    </source>
</evidence>
<dbReference type="Proteomes" id="UP000232631">
    <property type="component" value="Chromosome"/>
</dbReference>
<dbReference type="Proteomes" id="UP000232806">
    <property type="component" value="Chromosome"/>
</dbReference>
<dbReference type="RefSeq" id="WP_100905569.1">
    <property type="nucleotide sequence ID" value="NZ_CP017766.1"/>
</dbReference>
<reference evidence="5 6" key="1">
    <citation type="submission" date="2016-10" db="EMBL/GenBank/DDBJ databases">
        <title>Comparative genomics between deep and shallow subseafloor isolates.</title>
        <authorList>
            <person name="Ishii S."/>
            <person name="Miller J.R."/>
            <person name="Sutton G."/>
            <person name="Suzuki S."/>
            <person name="Methe B."/>
            <person name="Inagaki F."/>
            <person name="Imachi H."/>
        </authorList>
    </citation>
    <scope>NUCLEOTIDE SEQUENCE [LARGE SCALE GENOMIC DNA]</scope>
    <source>
        <strain evidence="3 5">A8p</strain>
        <strain evidence="2 6">MO-MB1</strain>
    </source>
</reference>
<dbReference type="KEGG" id="msub:BK009_07560"/>
<evidence type="ECO:0000313" key="3">
    <source>
        <dbReference type="EMBL" id="AUB60548.1"/>
    </source>
</evidence>
<evidence type="ECO:0000313" key="5">
    <source>
        <dbReference type="Proteomes" id="UP000232631"/>
    </source>
</evidence>
<keyword evidence="5" id="KW-1185">Reference proteome</keyword>
<accession>A0A2H4VBZ8</accession>
<evidence type="ECO:0000313" key="2">
    <source>
        <dbReference type="EMBL" id="AUB55590.1"/>
    </source>
</evidence>
<dbReference type="EMBL" id="CP017768">
    <property type="protein sequence ID" value="AUB60548.1"/>
    <property type="molecule type" value="Genomic_DNA"/>
</dbReference>
<dbReference type="Proteomes" id="UP000591058">
    <property type="component" value="Unassembled WGS sequence"/>
</dbReference>
<feature type="transmembrane region" description="Helical" evidence="1">
    <location>
        <begin position="117"/>
        <end position="145"/>
    </location>
</feature>
<organism evidence="3 5">
    <name type="scientific">Methanobacterium subterraneum</name>
    <dbReference type="NCBI Taxonomy" id="59277"/>
    <lineage>
        <taxon>Archaea</taxon>
        <taxon>Methanobacteriati</taxon>
        <taxon>Methanobacteriota</taxon>
        <taxon>Methanomada group</taxon>
        <taxon>Methanobacteria</taxon>
        <taxon>Methanobacteriales</taxon>
        <taxon>Methanobacteriaceae</taxon>
        <taxon>Methanobacterium</taxon>
    </lineage>
</organism>
<feature type="transmembrane region" description="Helical" evidence="1">
    <location>
        <begin position="74"/>
        <end position="97"/>
    </location>
</feature>
<name>A0A2H4VR22_9EURY</name>
<dbReference type="OrthoDB" id="107590at2157"/>
<proteinExistence type="predicted"/>